<dbReference type="RefSeq" id="WP_005276761.1">
    <property type="nucleotide sequence ID" value="NZ_CP046605.1"/>
</dbReference>
<gene>
    <name evidence="2" type="ORF">QPX58_10610</name>
</gene>
<evidence type="ECO:0000313" key="3">
    <source>
        <dbReference type="Proteomes" id="UP001230317"/>
    </source>
</evidence>
<evidence type="ECO:0000256" key="1">
    <source>
        <dbReference type="SAM" id="MobiDB-lite"/>
    </source>
</evidence>
<name>A0AAP4BZU5_9CORY</name>
<reference evidence="2" key="1">
    <citation type="submission" date="2023-05" db="EMBL/GenBank/DDBJ databases">
        <title>Metabolic capabilities are highly conserved among human nasal-associated Corynebacterium species in pangenomic analyses.</title>
        <authorList>
            <person name="Tran T.H."/>
            <person name="Roberts A.Q."/>
            <person name="Escapa I.F."/>
            <person name="Gao W."/>
            <person name="Conlan S."/>
            <person name="Kong H."/>
            <person name="Segre J.A."/>
            <person name="Kelly M.S."/>
            <person name="Lemon K.P."/>
        </authorList>
    </citation>
    <scope>NUCLEOTIDE SEQUENCE</scope>
    <source>
        <strain evidence="2">KPL2618</strain>
    </source>
</reference>
<protein>
    <submittedName>
        <fullName evidence="2">Uncharacterized protein</fullName>
    </submittedName>
</protein>
<feature type="compositionally biased region" description="Basic and acidic residues" evidence="1">
    <location>
        <begin position="56"/>
        <end position="78"/>
    </location>
</feature>
<accession>A0AAP4BZU5</accession>
<dbReference type="EMBL" id="JASNVU010000015">
    <property type="protein sequence ID" value="MDK4335858.1"/>
    <property type="molecule type" value="Genomic_DNA"/>
</dbReference>
<dbReference type="GeneID" id="81674396"/>
<feature type="region of interest" description="Disordered" evidence="1">
    <location>
        <begin position="56"/>
        <end position="91"/>
    </location>
</feature>
<dbReference type="AlphaFoldDB" id="A0AAP4BZU5"/>
<proteinExistence type="predicted"/>
<sequence length="91" mass="10837">MGRLILLLLFVLAAYLVWKAFGPSSWKSRQVEEQPRSIKGPDDDEEFLWNLEKERFKQRRKQEAEEEKRRQRRTRDADGNGDSKGQDDNQD</sequence>
<dbReference type="Proteomes" id="UP001230317">
    <property type="component" value="Unassembled WGS sequence"/>
</dbReference>
<evidence type="ECO:0000313" key="2">
    <source>
        <dbReference type="EMBL" id="MDK4335858.1"/>
    </source>
</evidence>
<comment type="caution">
    <text evidence="2">The sequence shown here is derived from an EMBL/GenBank/DDBJ whole genome shotgun (WGS) entry which is preliminary data.</text>
</comment>
<organism evidence="2 3">
    <name type="scientific">Corynebacterium accolens</name>
    <dbReference type="NCBI Taxonomy" id="38284"/>
    <lineage>
        <taxon>Bacteria</taxon>
        <taxon>Bacillati</taxon>
        <taxon>Actinomycetota</taxon>
        <taxon>Actinomycetes</taxon>
        <taxon>Mycobacteriales</taxon>
        <taxon>Corynebacteriaceae</taxon>
        <taxon>Corynebacterium</taxon>
    </lineage>
</organism>